<feature type="compositionally biased region" description="Polar residues" evidence="2">
    <location>
        <begin position="848"/>
        <end position="860"/>
    </location>
</feature>
<feature type="compositionally biased region" description="Acidic residues" evidence="2">
    <location>
        <begin position="440"/>
        <end position="451"/>
    </location>
</feature>
<feature type="region of interest" description="Disordered" evidence="2">
    <location>
        <begin position="848"/>
        <end position="867"/>
    </location>
</feature>
<feature type="coiled-coil region" evidence="1">
    <location>
        <begin position="357"/>
        <end position="391"/>
    </location>
</feature>
<proteinExistence type="predicted"/>
<evidence type="ECO:0000256" key="1">
    <source>
        <dbReference type="SAM" id="Coils"/>
    </source>
</evidence>
<dbReference type="AlphaFoldDB" id="A0A7S4CAQ9"/>
<sequence length="867" mass="95556">MAAARTVTPTAANSVRLRPLVKSNRNQSRELSTLSDNNGDEAQISAIKSHLMLLQTRIDALAPLVGQGLPSSTGISKDMALLESQLVQIHASDDESKNKEARILLYETILQKSSELSKLLERAWTEGTRLQEPPSFVGISFAPAAETGDLRMRQHPGAPMVALMEPETIQQYPGTPVQGSGSSGAATGAFLKGILNMVDMCVQSSQRRNMAADDDMQGTFETIGTPSLSKSLIEKSESSRPVTPMDKLLLADSMALSQSFCQQTSSRSAVQGAVPSAPPAPAAAAAAAPAPAAAADCDSADEAYEVSPATSSKKSPPGKVDKKGKPEKKQGPAQKGGMRRMSTMGSDPKRKATEDDSVNLKDLAALLKKEKEALQEQLGNLEEEKTTLIQAYLKIDNFVKETCKSQAMKLGFQGLDDALLQSLAVPFHDGILKINRDSESEPGEGDGDGDDAAEHPQSRGPLSPKPSSKQAGRASNTKSGKKGRHDVADHDEAQDDDPNKDTALVIGAQQLTLQKLQELVFAERKDFAHQQEKSQMQIADLQERLEMAVEDLRVEKVKFEKERVRLDGIVREANERSDKAAENQKALKQSRVKQLPMLNKTRSPLAPEAEQDYQAAIMKNNRFISELQDRLAEQEQGLKARDERIAELTTTCEEYRELNETSEQRFADLQTFMKAKCDEADEVARQLERERTLRLQQSDQLAHHVMLIRDLKHQLSQAEDAHEQMEEVGRKHDAVVAQVKGDAAQTQRQLHKHIKELEVMISDIDFRYKQLLVPLNSSVDHFLRLAMQDTLQVRSAEETADLTSLKMQLLNSQQEFHKWTKMREAASRENTISGSSVTWDMGGTLNTTLSSKSISPNSRFNVRRESA</sequence>
<evidence type="ECO:0000313" key="3">
    <source>
        <dbReference type="EMBL" id="CAE0791970.1"/>
    </source>
</evidence>
<keyword evidence="1" id="KW-0175">Coiled coil</keyword>
<accession>A0A7S4CAQ9</accession>
<feature type="coiled-coil region" evidence="1">
    <location>
        <begin position="624"/>
        <end position="665"/>
    </location>
</feature>
<organism evidence="3">
    <name type="scientific">Eutreptiella gymnastica</name>
    <dbReference type="NCBI Taxonomy" id="73025"/>
    <lineage>
        <taxon>Eukaryota</taxon>
        <taxon>Discoba</taxon>
        <taxon>Euglenozoa</taxon>
        <taxon>Euglenida</taxon>
        <taxon>Spirocuta</taxon>
        <taxon>Euglenophyceae</taxon>
        <taxon>Eutreptiales</taxon>
        <taxon>Eutreptiaceae</taxon>
        <taxon>Eutreptiella</taxon>
    </lineage>
</organism>
<feature type="region of interest" description="Disordered" evidence="2">
    <location>
        <begin position="217"/>
        <end position="242"/>
    </location>
</feature>
<feature type="compositionally biased region" description="Basic and acidic residues" evidence="2">
    <location>
        <begin position="319"/>
        <end position="330"/>
    </location>
</feature>
<dbReference type="EMBL" id="HBJA01009906">
    <property type="protein sequence ID" value="CAE0791970.1"/>
    <property type="molecule type" value="Transcribed_RNA"/>
</dbReference>
<feature type="region of interest" description="Disordered" evidence="2">
    <location>
        <begin position="435"/>
        <end position="500"/>
    </location>
</feature>
<feature type="coiled-coil region" evidence="1">
    <location>
        <begin position="531"/>
        <end position="590"/>
    </location>
</feature>
<feature type="region of interest" description="Disordered" evidence="2">
    <location>
        <begin position="299"/>
        <end position="357"/>
    </location>
</feature>
<gene>
    <name evidence="3" type="ORF">EGYM00163_LOCUS3086</name>
</gene>
<name>A0A7S4CAQ9_9EUGL</name>
<evidence type="ECO:0000256" key="2">
    <source>
        <dbReference type="SAM" id="MobiDB-lite"/>
    </source>
</evidence>
<protein>
    <submittedName>
        <fullName evidence="3">Uncharacterized protein</fullName>
    </submittedName>
</protein>
<reference evidence="3" key="1">
    <citation type="submission" date="2021-01" db="EMBL/GenBank/DDBJ databases">
        <authorList>
            <person name="Corre E."/>
            <person name="Pelletier E."/>
            <person name="Niang G."/>
            <person name="Scheremetjew M."/>
            <person name="Finn R."/>
            <person name="Kale V."/>
            <person name="Holt S."/>
            <person name="Cochrane G."/>
            <person name="Meng A."/>
            <person name="Brown T."/>
            <person name="Cohen L."/>
        </authorList>
    </citation>
    <scope>NUCLEOTIDE SEQUENCE</scope>
    <source>
        <strain evidence="3">CCMP1594</strain>
    </source>
</reference>
<feature type="compositionally biased region" description="Polar residues" evidence="2">
    <location>
        <begin position="465"/>
        <end position="478"/>
    </location>
</feature>